<dbReference type="EMBL" id="AZEZ01000022">
    <property type="protein sequence ID" value="KRL45015.1"/>
    <property type="molecule type" value="Genomic_DNA"/>
</dbReference>
<feature type="transmembrane region" description="Helical" evidence="1">
    <location>
        <begin position="63"/>
        <end position="81"/>
    </location>
</feature>
<dbReference type="PATRIC" id="fig|1423770.3.peg.867"/>
<proteinExistence type="predicted"/>
<feature type="transmembrane region" description="Helical" evidence="1">
    <location>
        <begin position="7"/>
        <end position="25"/>
    </location>
</feature>
<dbReference type="AlphaFoldDB" id="A0A0R1QJH2"/>
<protein>
    <submittedName>
        <fullName evidence="2">Uncharacterized protein</fullName>
    </submittedName>
</protein>
<dbReference type="STRING" id="1423770.FD29_GL000843"/>
<feature type="transmembrane region" description="Helical" evidence="1">
    <location>
        <begin position="31"/>
        <end position="51"/>
    </location>
</feature>
<keyword evidence="1" id="KW-0472">Membrane</keyword>
<evidence type="ECO:0000313" key="2">
    <source>
        <dbReference type="EMBL" id="KRL45015.1"/>
    </source>
</evidence>
<keyword evidence="3" id="KW-1185">Reference proteome</keyword>
<sequence length="85" mass="9442">MDDLKRKFAFVITIAFILIDVLAAFLTQQAIISNLMGILIGVSLVIALILITRIFTKLNLRQGKIVFAAVFFFLVLGRLVMTTLA</sequence>
<gene>
    <name evidence="2" type="ORF">FD29_GL000843</name>
</gene>
<organism evidence="2 3">
    <name type="scientific">Companilactobacillus mindensis DSM 14500</name>
    <dbReference type="NCBI Taxonomy" id="1423770"/>
    <lineage>
        <taxon>Bacteria</taxon>
        <taxon>Bacillati</taxon>
        <taxon>Bacillota</taxon>
        <taxon>Bacilli</taxon>
        <taxon>Lactobacillales</taxon>
        <taxon>Lactobacillaceae</taxon>
        <taxon>Companilactobacillus</taxon>
    </lineage>
</organism>
<comment type="caution">
    <text evidence="2">The sequence shown here is derived from an EMBL/GenBank/DDBJ whole genome shotgun (WGS) entry which is preliminary data.</text>
</comment>
<evidence type="ECO:0000313" key="3">
    <source>
        <dbReference type="Proteomes" id="UP000050872"/>
    </source>
</evidence>
<dbReference type="Proteomes" id="UP000050872">
    <property type="component" value="Unassembled WGS sequence"/>
</dbReference>
<accession>A0A0R1QJH2</accession>
<keyword evidence="1" id="KW-1133">Transmembrane helix</keyword>
<name>A0A0R1QJH2_9LACO</name>
<keyword evidence="1" id="KW-0812">Transmembrane</keyword>
<reference evidence="2 3" key="1">
    <citation type="journal article" date="2015" name="Genome Announc.">
        <title>Expanding the biotechnology potential of lactobacilli through comparative genomics of 213 strains and associated genera.</title>
        <authorList>
            <person name="Sun Z."/>
            <person name="Harris H.M."/>
            <person name="McCann A."/>
            <person name="Guo C."/>
            <person name="Argimon S."/>
            <person name="Zhang W."/>
            <person name="Yang X."/>
            <person name="Jeffery I.B."/>
            <person name="Cooney J.C."/>
            <person name="Kagawa T.F."/>
            <person name="Liu W."/>
            <person name="Song Y."/>
            <person name="Salvetti E."/>
            <person name="Wrobel A."/>
            <person name="Rasinkangas P."/>
            <person name="Parkhill J."/>
            <person name="Rea M.C."/>
            <person name="O'Sullivan O."/>
            <person name="Ritari J."/>
            <person name="Douillard F.P."/>
            <person name="Paul Ross R."/>
            <person name="Yang R."/>
            <person name="Briner A.E."/>
            <person name="Felis G.E."/>
            <person name="de Vos W.M."/>
            <person name="Barrangou R."/>
            <person name="Klaenhammer T.R."/>
            <person name="Caufield P.W."/>
            <person name="Cui Y."/>
            <person name="Zhang H."/>
            <person name="O'Toole P.W."/>
        </authorList>
    </citation>
    <scope>NUCLEOTIDE SEQUENCE [LARGE SCALE GENOMIC DNA]</scope>
    <source>
        <strain evidence="2 3">DSM 14500</strain>
    </source>
</reference>
<evidence type="ECO:0000256" key="1">
    <source>
        <dbReference type="SAM" id="Phobius"/>
    </source>
</evidence>